<reference evidence="1 2" key="1">
    <citation type="journal article" date="2012" name="Extremophiles">
        <title>Thermotomaculum hydrothermale gen. nov., sp. nov., a novel heterotrophic thermophile within the phylum Acidobacteria from a deep-sea hydrothermal vent chimney in the Southern Okinawa Trough.</title>
        <authorList>
            <person name="Izumi H."/>
            <person name="Nunoura T."/>
            <person name="Miyazaki M."/>
            <person name="Mino S."/>
            <person name="Toki T."/>
            <person name="Takai K."/>
            <person name="Sako Y."/>
            <person name="Sawabe T."/>
            <person name="Nakagawa S."/>
        </authorList>
    </citation>
    <scope>NUCLEOTIDE SEQUENCE [LARGE SCALE GENOMIC DNA]</scope>
    <source>
        <strain evidence="1 2">AC55</strain>
    </source>
</reference>
<gene>
    <name evidence="1" type="ORF">TTHT_1901</name>
</gene>
<dbReference type="KEGG" id="thyd:TTHT_1901"/>
<dbReference type="EMBL" id="AP017470">
    <property type="protein sequence ID" value="BBB33355.1"/>
    <property type="molecule type" value="Genomic_DNA"/>
</dbReference>
<name>A0A7R6SZ42_9BACT</name>
<evidence type="ECO:0000313" key="2">
    <source>
        <dbReference type="Proteomes" id="UP000595564"/>
    </source>
</evidence>
<dbReference type="AlphaFoldDB" id="A0A7R6SZ42"/>
<dbReference type="RefSeq" id="WP_201327662.1">
    <property type="nucleotide sequence ID" value="NZ_AP017470.1"/>
</dbReference>
<sequence>MSTDKVLLLGNGINRLKTNYSWENLLDDLIKKINLQKVIKNKKEKPFTLLFEEIAIRAMKSQNNKEIELKRTIANLVKNLKPNEFHEKFCNIGATHILTTNYDYNIENSKNENIKSNEKMRTANVFRETKYSMFRRRKCGEKFVWHIHGEADVPNSITFGHEHYVGYIQKIRNYLTTGIPRKDGENIISPFFSPNPKASINEIKNYEKYSWVDLFLGCDVHIVGFSFDYTEIDLWWLTIYKEKLRQKKENISKTVYHYIENSEKKTKQEKAKLSLLKSYGVTIKPYKLKDNSYECSYGEIIKSIQNSL</sequence>
<accession>A0A7R6SZ42</accession>
<keyword evidence="2" id="KW-1185">Reference proteome</keyword>
<proteinExistence type="predicted"/>
<dbReference type="Pfam" id="PF13289">
    <property type="entry name" value="SIR2_2"/>
    <property type="match status" value="1"/>
</dbReference>
<evidence type="ECO:0000313" key="1">
    <source>
        <dbReference type="EMBL" id="BBB33355.1"/>
    </source>
</evidence>
<dbReference type="Proteomes" id="UP000595564">
    <property type="component" value="Chromosome"/>
</dbReference>
<evidence type="ECO:0008006" key="3">
    <source>
        <dbReference type="Google" id="ProtNLM"/>
    </source>
</evidence>
<protein>
    <recommendedName>
        <fullName evidence="3">SIR2-like domain-containing protein</fullName>
    </recommendedName>
</protein>
<organism evidence="1 2">
    <name type="scientific">Thermotomaculum hydrothermale</name>
    <dbReference type="NCBI Taxonomy" id="981385"/>
    <lineage>
        <taxon>Bacteria</taxon>
        <taxon>Pseudomonadati</taxon>
        <taxon>Acidobacteriota</taxon>
        <taxon>Holophagae</taxon>
        <taxon>Thermotomaculales</taxon>
        <taxon>Thermotomaculaceae</taxon>
        <taxon>Thermotomaculum</taxon>
    </lineage>
</organism>